<dbReference type="SUPFAM" id="SSF53474">
    <property type="entry name" value="alpha/beta-Hydrolases"/>
    <property type="match status" value="1"/>
</dbReference>
<proteinExistence type="predicted"/>
<dbReference type="InterPro" id="IPR029058">
    <property type="entry name" value="AB_hydrolase_fold"/>
</dbReference>
<evidence type="ECO:0000256" key="1">
    <source>
        <dbReference type="ARBA" id="ARBA00022801"/>
    </source>
</evidence>
<feature type="signal peptide" evidence="2">
    <location>
        <begin position="1"/>
        <end position="22"/>
    </location>
</feature>
<dbReference type="PANTHER" id="PTHR48081">
    <property type="entry name" value="AB HYDROLASE SUPERFAMILY PROTEIN C4A8.06C"/>
    <property type="match status" value="1"/>
</dbReference>
<accession>A0A9X2HLQ9</accession>
<reference evidence="4" key="1">
    <citation type="submission" date="2022-05" db="EMBL/GenBank/DDBJ databases">
        <title>Sphingomonas sp. strain RP10 Genome sequencing and assembly.</title>
        <authorList>
            <person name="Kim I."/>
        </authorList>
    </citation>
    <scope>NUCLEOTIDE SEQUENCE</scope>
    <source>
        <strain evidence="4">RP10</strain>
    </source>
</reference>
<protein>
    <submittedName>
        <fullName evidence="4">Alpha/beta hydrolase</fullName>
    </submittedName>
</protein>
<evidence type="ECO:0000313" key="4">
    <source>
        <dbReference type="EMBL" id="MCP3733531.1"/>
    </source>
</evidence>
<comment type="caution">
    <text evidence="4">The sequence shown here is derived from an EMBL/GenBank/DDBJ whole genome shotgun (WGS) entry which is preliminary data.</text>
</comment>
<feature type="domain" description="Alpha/beta hydrolase fold-3" evidence="3">
    <location>
        <begin position="111"/>
        <end position="320"/>
    </location>
</feature>
<dbReference type="RefSeq" id="WP_254287527.1">
    <property type="nucleotide sequence ID" value="NZ_JAMLDY010000001.1"/>
</dbReference>
<evidence type="ECO:0000256" key="2">
    <source>
        <dbReference type="SAM" id="SignalP"/>
    </source>
</evidence>
<dbReference type="PANTHER" id="PTHR48081:SF8">
    <property type="entry name" value="ALPHA_BETA HYDROLASE FOLD-3 DOMAIN-CONTAINING PROTEIN-RELATED"/>
    <property type="match status" value="1"/>
</dbReference>
<dbReference type="AlphaFoldDB" id="A0A9X2HLQ9"/>
<organism evidence="4 5">
    <name type="scientific">Sphingomonas liriopis</name>
    <dbReference type="NCBI Taxonomy" id="2949094"/>
    <lineage>
        <taxon>Bacteria</taxon>
        <taxon>Pseudomonadati</taxon>
        <taxon>Pseudomonadota</taxon>
        <taxon>Alphaproteobacteria</taxon>
        <taxon>Sphingomonadales</taxon>
        <taxon>Sphingomonadaceae</taxon>
        <taxon>Sphingomonas</taxon>
    </lineage>
</organism>
<dbReference type="EMBL" id="JAMLDY010000001">
    <property type="protein sequence ID" value="MCP3733531.1"/>
    <property type="molecule type" value="Genomic_DNA"/>
</dbReference>
<keyword evidence="2" id="KW-0732">Signal</keyword>
<keyword evidence="5" id="KW-1185">Reference proteome</keyword>
<evidence type="ECO:0000313" key="5">
    <source>
        <dbReference type="Proteomes" id="UP001139486"/>
    </source>
</evidence>
<dbReference type="Pfam" id="PF07859">
    <property type="entry name" value="Abhydrolase_3"/>
    <property type="match status" value="1"/>
</dbReference>
<sequence length="348" mass="36587">MLAFSGMGLAAWAAAPFDAAQAAVTAAAAAPGYDPTPFVHPELRPFVPMLLKYKTGGTMNAQALPALRKMVGGAPRDPAARPVDLPPRAGAPAVRVYVLGETTRGGTRPAILHVHGGGYIAGSAASETGRLRTLAQALDAVIVTVEYRLSPETPFPGPLEDCYTALQWLFRNAADLGVDRRRIAVMGESAGGGLAAMLAIAARDRGEVPLLFQSLVYPMLDDRTGSTRRVAPPVGYLAWDEGANRFGWSSFLGRPAGGRTPPPGSVPARVERLAGLPPTFIGVGSIDLFVSENLDYARRLVEAAVPTELLLVPGAFHGFQAIAPKAGISVQFDTAIRNALANAFARTW</sequence>
<keyword evidence="1 4" id="KW-0378">Hydrolase</keyword>
<name>A0A9X2HLQ9_9SPHN</name>
<dbReference type="Proteomes" id="UP001139486">
    <property type="component" value="Unassembled WGS sequence"/>
</dbReference>
<dbReference type="GO" id="GO:0016787">
    <property type="term" value="F:hydrolase activity"/>
    <property type="evidence" value="ECO:0007669"/>
    <property type="project" value="UniProtKB-KW"/>
</dbReference>
<feature type="chain" id="PRO_5040894726" evidence="2">
    <location>
        <begin position="23"/>
        <end position="348"/>
    </location>
</feature>
<dbReference type="InterPro" id="IPR050300">
    <property type="entry name" value="GDXG_lipolytic_enzyme"/>
</dbReference>
<dbReference type="Gene3D" id="3.40.50.1820">
    <property type="entry name" value="alpha/beta hydrolase"/>
    <property type="match status" value="1"/>
</dbReference>
<evidence type="ECO:0000259" key="3">
    <source>
        <dbReference type="Pfam" id="PF07859"/>
    </source>
</evidence>
<dbReference type="InterPro" id="IPR013094">
    <property type="entry name" value="AB_hydrolase_3"/>
</dbReference>
<gene>
    <name evidence="4" type="ORF">M9979_01350</name>
</gene>